<dbReference type="PATRIC" id="fig|1127699.3.peg.1397"/>
<dbReference type="InterPro" id="IPR025665">
    <property type="entry name" value="Beta-barrel_OMP_2"/>
</dbReference>
<proteinExistence type="predicted"/>
<accession>L1N9D2</accession>
<evidence type="ECO:0000313" key="3">
    <source>
        <dbReference type="Proteomes" id="UP000010433"/>
    </source>
</evidence>
<gene>
    <name evidence="2" type="ORF">HMPREF9151_01516</name>
</gene>
<dbReference type="Pfam" id="PF13568">
    <property type="entry name" value="OMP_b-brl_2"/>
    <property type="match status" value="1"/>
</dbReference>
<dbReference type="OrthoDB" id="1467485at2"/>
<dbReference type="Proteomes" id="UP000010433">
    <property type="component" value="Unassembled WGS sequence"/>
</dbReference>
<dbReference type="STRING" id="1127699.HMPREF9151_01516"/>
<evidence type="ECO:0000259" key="1">
    <source>
        <dbReference type="Pfam" id="PF13568"/>
    </source>
</evidence>
<reference evidence="2 3" key="1">
    <citation type="submission" date="2012-05" db="EMBL/GenBank/DDBJ databases">
        <authorList>
            <person name="Weinstock G."/>
            <person name="Sodergren E."/>
            <person name="Lobos E.A."/>
            <person name="Fulton L."/>
            <person name="Fulton R."/>
            <person name="Courtney L."/>
            <person name="Fronick C."/>
            <person name="O'Laughlin M."/>
            <person name="Godfrey J."/>
            <person name="Wilson R.M."/>
            <person name="Miner T."/>
            <person name="Farmer C."/>
            <person name="Delehaunty K."/>
            <person name="Cordes M."/>
            <person name="Minx P."/>
            <person name="Tomlinson C."/>
            <person name="Chen J."/>
            <person name="Wollam A."/>
            <person name="Pepin K.H."/>
            <person name="Bhonagiri V."/>
            <person name="Zhang X."/>
            <person name="Suruliraj S."/>
            <person name="Warren W."/>
            <person name="Mitreva M."/>
            <person name="Mardis E.R."/>
            <person name="Wilson R.K."/>
        </authorList>
    </citation>
    <scope>NUCLEOTIDE SEQUENCE [LARGE SCALE GENOMIC DNA]</scope>
    <source>
        <strain evidence="2 3">F0055</strain>
    </source>
</reference>
<keyword evidence="3" id="KW-1185">Reference proteome</keyword>
<comment type="caution">
    <text evidence="2">The sequence shown here is derived from an EMBL/GenBank/DDBJ whole genome shotgun (WGS) entry which is preliminary data.</text>
</comment>
<evidence type="ECO:0000313" key="2">
    <source>
        <dbReference type="EMBL" id="EKX99874.1"/>
    </source>
</evidence>
<feature type="domain" description="Outer membrane protein beta-barrel" evidence="1">
    <location>
        <begin position="20"/>
        <end position="212"/>
    </location>
</feature>
<dbReference type="EMBL" id="AMEP01000095">
    <property type="protein sequence ID" value="EKX99874.1"/>
    <property type="molecule type" value="Genomic_DNA"/>
</dbReference>
<dbReference type="RefSeq" id="WP_009162824.1">
    <property type="nucleotide sequence ID" value="NZ_KB291002.1"/>
</dbReference>
<dbReference type="AlphaFoldDB" id="L1N9D2"/>
<sequence>MKRALCILFISICGWQVGLAQERKVENRPYTDLRQLHFGVVVGVHLQDVEFVNAGPQPFTRDDGIVVQTHITTDQNRYDPGFTVGVAGELRLNRYFQFRVAPALYFGTRYLTFHNLLETNAAGMPIEHHQEMKTAYISSTFNLIFAAPRFNNHRPYVVAGLNPMINLSGRNSDYIKFKRYDLFAEVGLGCDFYLPFFKLRPELKFMFSLVNCLDTRHAEQLRDRNMIPYARSVSDARSHIVALSFYFE</sequence>
<dbReference type="HOGENOM" id="CLU_082712_0_0_10"/>
<organism evidence="2 3">
    <name type="scientific">Hoylesella saccharolytica F0055</name>
    <dbReference type="NCBI Taxonomy" id="1127699"/>
    <lineage>
        <taxon>Bacteria</taxon>
        <taxon>Pseudomonadati</taxon>
        <taxon>Bacteroidota</taxon>
        <taxon>Bacteroidia</taxon>
        <taxon>Bacteroidales</taxon>
        <taxon>Prevotellaceae</taxon>
        <taxon>Hoylesella</taxon>
    </lineage>
</organism>
<name>L1N9D2_9BACT</name>
<protein>
    <submittedName>
        <fullName evidence="2">PorT family protein</fullName>
    </submittedName>
</protein>